<dbReference type="EMBL" id="JH159159">
    <property type="protein sequence ID" value="EGZ09451.1"/>
    <property type="molecule type" value="Genomic_DNA"/>
</dbReference>
<feature type="compositionally biased region" description="Basic and acidic residues" evidence="1">
    <location>
        <begin position="154"/>
        <end position="172"/>
    </location>
</feature>
<protein>
    <submittedName>
        <fullName evidence="2">Uncharacterized protein</fullName>
    </submittedName>
</protein>
<dbReference type="InParanoid" id="G5A3V1"/>
<dbReference type="GeneID" id="20642482"/>
<feature type="region of interest" description="Disordered" evidence="1">
    <location>
        <begin position="154"/>
        <end position="187"/>
    </location>
</feature>
<evidence type="ECO:0000313" key="3">
    <source>
        <dbReference type="Proteomes" id="UP000002640"/>
    </source>
</evidence>
<gene>
    <name evidence="2" type="ORF">PHYSODRAFT_304982</name>
</gene>
<keyword evidence="3" id="KW-1185">Reference proteome</keyword>
<feature type="region of interest" description="Disordered" evidence="1">
    <location>
        <begin position="218"/>
        <end position="261"/>
    </location>
</feature>
<dbReference type="AlphaFoldDB" id="G5A3V1"/>
<sequence>MPPLHIEDQWAGIAAARLSYLCLCLSSSPGHRLINFYAEGAGNRAQLEVPAIVLACSLSVAGKPGYPVVDHFALDCDEKYCTRLEMYKSRTTSTCRPGAGLGAVFTRWRSLMHWGTWRSRGPGPATLVRSCDQNLAPGIAGVAGTGTMRREVPLDARRPESEPRQDWQEFFRRSSPSHESTKSSAKSWPAWRGTCFATPGLDTEAGHAMRARACDRGHHAGARPGLMKVAPAPSSLESRRPRDEQLAQRGNADDARSQSRKMRVAISQREVSVLTSEPVQAGQKQRLTDCLVLWIPSPGVAKLVALVTDLDSCCRQSDHQ</sequence>
<feature type="compositionally biased region" description="Basic and acidic residues" evidence="1">
    <location>
        <begin position="237"/>
        <end position="257"/>
    </location>
</feature>
<dbReference type="Proteomes" id="UP000002640">
    <property type="component" value="Unassembled WGS sequence"/>
</dbReference>
<dbReference type="KEGG" id="psoj:PHYSODRAFT_304982"/>
<proteinExistence type="predicted"/>
<evidence type="ECO:0000313" key="2">
    <source>
        <dbReference type="EMBL" id="EGZ09451.1"/>
    </source>
</evidence>
<evidence type="ECO:0000256" key="1">
    <source>
        <dbReference type="SAM" id="MobiDB-lite"/>
    </source>
</evidence>
<reference evidence="2 3" key="1">
    <citation type="journal article" date="2006" name="Science">
        <title>Phytophthora genome sequences uncover evolutionary origins and mechanisms of pathogenesis.</title>
        <authorList>
            <person name="Tyler B.M."/>
            <person name="Tripathy S."/>
            <person name="Zhang X."/>
            <person name="Dehal P."/>
            <person name="Jiang R.H."/>
            <person name="Aerts A."/>
            <person name="Arredondo F.D."/>
            <person name="Baxter L."/>
            <person name="Bensasson D."/>
            <person name="Beynon J.L."/>
            <person name="Chapman J."/>
            <person name="Damasceno C.M."/>
            <person name="Dorrance A.E."/>
            <person name="Dou D."/>
            <person name="Dickerman A.W."/>
            <person name="Dubchak I.L."/>
            <person name="Garbelotto M."/>
            <person name="Gijzen M."/>
            <person name="Gordon S.G."/>
            <person name="Govers F."/>
            <person name="Grunwald N.J."/>
            <person name="Huang W."/>
            <person name="Ivors K.L."/>
            <person name="Jones R.W."/>
            <person name="Kamoun S."/>
            <person name="Krampis K."/>
            <person name="Lamour K.H."/>
            <person name="Lee M.K."/>
            <person name="McDonald W.H."/>
            <person name="Medina M."/>
            <person name="Meijer H.J."/>
            <person name="Nordberg E.K."/>
            <person name="Maclean D.J."/>
            <person name="Ospina-Giraldo M.D."/>
            <person name="Morris P.F."/>
            <person name="Phuntumart V."/>
            <person name="Putnam N.H."/>
            <person name="Rash S."/>
            <person name="Rose J.K."/>
            <person name="Sakihama Y."/>
            <person name="Salamov A.A."/>
            <person name="Savidor A."/>
            <person name="Scheuring C.F."/>
            <person name="Smith B.M."/>
            <person name="Sobral B.W."/>
            <person name="Terry A."/>
            <person name="Torto-Alalibo T.A."/>
            <person name="Win J."/>
            <person name="Xu Z."/>
            <person name="Zhang H."/>
            <person name="Grigoriev I.V."/>
            <person name="Rokhsar D.S."/>
            <person name="Boore J.L."/>
        </authorList>
    </citation>
    <scope>NUCLEOTIDE SEQUENCE [LARGE SCALE GENOMIC DNA]</scope>
    <source>
        <strain evidence="2 3">P6497</strain>
    </source>
</reference>
<organism evidence="2 3">
    <name type="scientific">Phytophthora sojae (strain P6497)</name>
    <name type="common">Soybean stem and root rot agent</name>
    <name type="synonym">Phytophthora megasperma f. sp. glycines</name>
    <dbReference type="NCBI Taxonomy" id="1094619"/>
    <lineage>
        <taxon>Eukaryota</taxon>
        <taxon>Sar</taxon>
        <taxon>Stramenopiles</taxon>
        <taxon>Oomycota</taxon>
        <taxon>Peronosporomycetes</taxon>
        <taxon>Peronosporales</taxon>
        <taxon>Peronosporaceae</taxon>
        <taxon>Phytophthora</taxon>
    </lineage>
</organism>
<name>G5A3V1_PHYSP</name>
<accession>G5A3V1</accession>
<dbReference type="RefSeq" id="XP_009534312.1">
    <property type="nucleotide sequence ID" value="XM_009536017.1"/>
</dbReference>